<dbReference type="Proteomes" id="UP001230051">
    <property type="component" value="Unassembled WGS sequence"/>
</dbReference>
<evidence type="ECO:0000313" key="2">
    <source>
        <dbReference type="Proteomes" id="UP001230051"/>
    </source>
</evidence>
<sequence length="79" mass="8570">MMSRPLEKRNSGRPTRQVERNWGECCISTELTALLTGDVGFAVPALFQEIAICTAAVMGSYPILTDLVTDSPDVTVIVI</sequence>
<protein>
    <submittedName>
        <fullName evidence="1">Uncharacterized protein</fullName>
    </submittedName>
</protein>
<evidence type="ECO:0000313" key="1">
    <source>
        <dbReference type="EMBL" id="KAK1159009.1"/>
    </source>
</evidence>
<dbReference type="AlphaFoldDB" id="A0AAD8CY19"/>
<name>A0AAD8CY19_ACIOX</name>
<proteinExistence type="predicted"/>
<keyword evidence="2" id="KW-1185">Reference proteome</keyword>
<reference evidence="1" key="1">
    <citation type="submission" date="2022-02" db="EMBL/GenBank/DDBJ databases">
        <title>Atlantic sturgeon de novo genome assembly.</title>
        <authorList>
            <person name="Stock M."/>
            <person name="Klopp C."/>
            <person name="Guiguen Y."/>
            <person name="Cabau C."/>
            <person name="Parinello H."/>
            <person name="Santidrian Yebra-Pimentel E."/>
            <person name="Kuhl H."/>
            <person name="Dirks R.P."/>
            <person name="Guessner J."/>
            <person name="Wuertz S."/>
            <person name="Du K."/>
            <person name="Schartl M."/>
        </authorList>
    </citation>
    <scope>NUCLEOTIDE SEQUENCE</scope>
    <source>
        <strain evidence="1">STURGEONOMICS-FGT-2020</strain>
        <tissue evidence="1">Whole blood</tissue>
    </source>
</reference>
<gene>
    <name evidence="1" type="ORF">AOXY_G22865</name>
</gene>
<comment type="caution">
    <text evidence="1">The sequence shown here is derived from an EMBL/GenBank/DDBJ whole genome shotgun (WGS) entry which is preliminary data.</text>
</comment>
<dbReference type="EMBL" id="JAGXEW010000023">
    <property type="protein sequence ID" value="KAK1159009.1"/>
    <property type="molecule type" value="Genomic_DNA"/>
</dbReference>
<organism evidence="1 2">
    <name type="scientific">Acipenser oxyrinchus oxyrinchus</name>
    <dbReference type="NCBI Taxonomy" id="40147"/>
    <lineage>
        <taxon>Eukaryota</taxon>
        <taxon>Metazoa</taxon>
        <taxon>Chordata</taxon>
        <taxon>Craniata</taxon>
        <taxon>Vertebrata</taxon>
        <taxon>Euteleostomi</taxon>
        <taxon>Actinopterygii</taxon>
        <taxon>Chondrostei</taxon>
        <taxon>Acipenseriformes</taxon>
        <taxon>Acipenseridae</taxon>
        <taxon>Acipenser</taxon>
    </lineage>
</organism>
<accession>A0AAD8CY19</accession>